<organism evidence="1">
    <name type="scientific">Anguilla anguilla</name>
    <name type="common">European freshwater eel</name>
    <name type="synonym">Muraena anguilla</name>
    <dbReference type="NCBI Taxonomy" id="7936"/>
    <lineage>
        <taxon>Eukaryota</taxon>
        <taxon>Metazoa</taxon>
        <taxon>Chordata</taxon>
        <taxon>Craniata</taxon>
        <taxon>Vertebrata</taxon>
        <taxon>Euteleostomi</taxon>
        <taxon>Actinopterygii</taxon>
        <taxon>Neopterygii</taxon>
        <taxon>Teleostei</taxon>
        <taxon>Anguilliformes</taxon>
        <taxon>Anguillidae</taxon>
        <taxon>Anguilla</taxon>
    </lineage>
</organism>
<accession>A0A0E9W4E4</accession>
<proteinExistence type="predicted"/>
<name>A0A0E9W4E4_ANGAN</name>
<reference evidence="1" key="2">
    <citation type="journal article" date="2015" name="Fish Shellfish Immunol.">
        <title>Early steps in the European eel (Anguilla anguilla)-Vibrio vulnificus interaction in the gills: Role of the RtxA13 toxin.</title>
        <authorList>
            <person name="Callol A."/>
            <person name="Pajuelo D."/>
            <person name="Ebbesson L."/>
            <person name="Teles M."/>
            <person name="MacKenzie S."/>
            <person name="Amaro C."/>
        </authorList>
    </citation>
    <scope>NUCLEOTIDE SEQUENCE</scope>
</reference>
<sequence length="48" mass="5286">MSCSTERRSSYLGMKPAHYQTVSHNAIDAILRLLSHIALFNIRAGTPG</sequence>
<dbReference type="AlphaFoldDB" id="A0A0E9W4E4"/>
<protein>
    <submittedName>
        <fullName evidence="1">Uncharacterized protein</fullName>
    </submittedName>
</protein>
<evidence type="ECO:0000313" key="1">
    <source>
        <dbReference type="EMBL" id="JAH84348.1"/>
    </source>
</evidence>
<dbReference type="EMBL" id="GBXM01024229">
    <property type="protein sequence ID" value="JAH84348.1"/>
    <property type="molecule type" value="Transcribed_RNA"/>
</dbReference>
<reference evidence="1" key="1">
    <citation type="submission" date="2014-11" db="EMBL/GenBank/DDBJ databases">
        <authorList>
            <person name="Amaro Gonzalez C."/>
        </authorList>
    </citation>
    <scope>NUCLEOTIDE SEQUENCE</scope>
</reference>